<evidence type="ECO:0000313" key="2">
    <source>
        <dbReference type="Proteomes" id="UP000433788"/>
    </source>
</evidence>
<protein>
    <submittedName>
        <fullName evidence="1">Uncharacterized protein</fullName>
    </submittedName>
</protein>
<name>A0A6N7QRL9_9GAMM</name>
<organism evidence="1 2">
    <name type="scientific">Spiribacter salilacus</name>
    <dbReference type="NCBI Taxonomy" id="2664894"/>
    <lineage>
        <taxon>Bacteria</taxon>
        <taxon>Pseudomonadati</taxon>
        <taxon>Pseudomonadota</taxon>
        <taxon>Gammaproteobacteria</taxon>
        <taxon>Chromatiales</taxon>
        <taxon>Ectothiorhodospiraceae</taxon>
        <taxon>Spiribacter</taxon>
    </lineage>
</organism>
<reference evidence="1 2" key="1">
    <citation type="submission" date="2019-11" db="EMBL/GenBank/DDBJ databases">
        <authorList>
            <person name="Zhang X.Y."/>
        </authorList>
    </citation>
    <scope>NUCLEOTIDE SEQUENCE [LARGE SCALE GENOMIC DNA]</scope>
    <source>
        <strain evidence="1 2">C176</strain>
    </source>
</reference>
<dbReference type="AlphaFoldDB" id="A0A6N7QRL9"/>
<dbReference type="PROSITE" id="PS51257">
    <property type="entry name" value="PROKAR_LIPOPROTEIN"/>
    <property type="match status" value="1"/>
</dbReference>
<accession>A0A6N7QRL9</accession>
<keyword evidence="2" id="KW-1185">Reference proteome</keyword>
<evidence type="ECO:0000313" key="1">
    <source>
        <dbReference type="EMBL" id="MRH78230.1"/>
    </source>
</evidence>
<dbReference type="EMBL" id="WJPP01000003">
    <property type="protein sequence ID" value="MRH78230.1"/>
    <property type="molecule type" value="Genomic_DNA"/>
</dbReference>
<proteinExistence type="predicted"/>
<dbReference type="RefSeq" id="WP_153719295.1">
    <property type="nucleotide sequence ID" value="NZ_WJPP01000003.1"/>
</dbReference>
<sequence>MTKPRTVPGRATRFAIALGGALFLGGCASVGQQQQMEAFSAHWVDGDYQAAAQVTGGQPGSVSESEINQLSLFELLHFAEASRLLGNDEVAVQAFDRTEEWFRRFDEQTLAAAAAQQVSAVLVNDTVMEYRGYLYEAILANSYKGLSFLSMGNAELARVEFNRADERTRRALAYFADELEAEQRALAQEEGRREQAQAVQASMRNPNTQQALRQAYGDPNRWAAYPDFVNPFATHLHGLHFMASSASSQDIERAVNSFERVAGMTGNAVAAADQELAEQIASGALQRDALPGLVWVVYENGVGPHLVEDRIDLPLVLITGGQRGTPYYTGIALPRLTGGQSASAAITVSDGADNQVRTGQLAEMERVMNTEFKARFNGILFRSMTSAVVKMYMQAAISEEFGDVGGLLSGIVAAATTQADTRSWRALPNEWQIARLQQPAGGMLSVSGLSGGQLQIKMPDWPMTMVYIKQPSAAAMPIVRLIDLSGRNRAINPMLDRQVAGGS</sequence>
<gene>
    <name evidence="1" type="ORF">GH984_05880</name>
</gene>
<dbReference type="Proteomes" id="UP000433788">
    <property type="component" value="Unassembled WGS sequence"/>
</dbReference>
<comment type="caution">
    <text evidence="1">The sequence shown here is derived from an EMBL/GenBank/DDBJ whole genome shotgun (WGS) entry which is preliminary data.</text>
</comment>